<evidence type="ECO:0000313" key="6">
    <source>
        <dbReference type="Proteomes" id="UP000095023"/>
    </source>
</evidence>
<feature type="compositionally biased region" description="Basic residues" evidence="3">
    <location>
        <begin position="52"/>
        <end position="61"/>
    </location>
</feature>
<accession>A0A1E4TEC0</accession>
<dbReference type="GO" id="GO:0001228">
    <property type="term" value="F:DNA-binding transcription activator activity, RNA polymerase II-specific"/>
    <property type="evidence" value="ECO:0007669"/>
    <property type="project" value="TreeGrafter"/>
</dbReference>
<evidence type="ECO:0000256" key="2">
    <source>
        <dbReference type="ARBA" id="ARBA00023242"/>
    </source>
</evidence>
<sequence length="478" mass="49777">MSPQEAPLAIAIALAPRAKETGPANAPQIVTSKNWVLPPRPKPGRKPTAGSAKKKAVKSKTPKKDSDKADSSASSSYLRSAANKKSSQKISKDSRSNKRGPAGTASEKIAEANLNGAPEYHNMPTLSTSPGSSFGSAPSLQSQLVSSPGSSPGPHSESPEFHHPVLVDSDDCGLCDSDNGCVCSTLGIKSSGNGNITATLMPDFRDMQDVAVIPLKRSVDRPGSPLFKLKRAKDTQKPDYSNDFETDFTSAFTPAQQPKAIDPCGFCSNGTPCICADAAAKETGNNSHRSSIIDDEQITLPPLVSAIPSVTGKLPTLHPGPSRDISSVLSGLHSGAVMNDPPAIEDICTPGSCLQCKNDPMSTLFCTALALQPNVHPDIMIDGDESTGATGRDSRGTVSSCKGPGGAGGCCGGGIAKETKTTPGFIPCATAYQTLSRHKNFPGADLSKIVSKLQRQGMTVGVSSVADALRELDKRLYH</sequence>
<dbReference type="GO" id="GO:0090575">
    <property type="term" value="C:RNA polymerase II transcription regulator complex"/>
    <property type="evidence" value="ECO:0007669"/>
    <property type="project" value="TreeGrafter"/>
</dbReference>
<dbReference type="AlphaFoldDB" id="A0A1E4TEC0"/>
<feature type="compositionally biased region" description="Low complexity" evidence="3">
    <location>
        <begin position="71"/>
        <end position="81"/>
    </location>
</feature>
<feature type="domain" description="Hap4 transcription factor heteromerisation" evidence="4">
    <location>
        <begin position="31"/>
        <end position="47"/>
    </location>
</feature>
<evidence type="ECO:0000259" key="4">
    <source>
        <dbReference type="Pfam" id="PF10297"/>
    </source>
</evidence>
<gene>
    <name evidence="5" type="ORF">CANCADRAFT_1842</name>
</gene>
<organism evidence="5 6">
    <name type="scientific">Tortispora caseinolytica NRRL Y-17796</name>
    <dbReference type="NCBI Taxonomy" id="767744"/>
    <lineage>
        <taxon>Eukaryota</taxon>
        <taxon>Fungi</taxon>
        <taxon>Dikarya</taxon>
        <taxon>Ascomycota</taxon>
        <taxon>Saccharomycotina</taxon>
        <taxon>Trigonopsidomycetes</taxon>
        <taxon>Trigonopsidales</taxon>
        <taxon>Trigonopsidaceae</taxon>
        <taxon>Tortispora</taxon>
    </lineage>
</organism>
<keyword evidence="6" id="KW-1185">Reference proteome</keyword>
<name>A0A1E4TEC0_9ASCO</name>
<feature type="compositionally biased region" description="Polar residues" evidence="3">
    <location>
        <begin position="124"/>
        <end position="136"/>
    </location>
</feature>
<dbReference type="Pfam" id="PF10297">
    <property type="entry name" value="Hap4_Hap_bind"/>
    <property type="match status" value="1"/>
</dbReference>
<comment type="subcellular location">
    <subcellularLocation>
        <location evidence="1">Nucleus</location>
    </subcellularLocation>
</comment>
<evidence type="ECO:0000313" key="5">
    <source>
        <dbReference type="EMBL" id="ODV90110.1"/>
    </source>
</evidence>
<reference evidence="6" key="1">
    <citation type="submission" date="2016-02" db="EMBL/GenBank/DDBJ databases">
        <title>Comparative genomics of biotechnologically important yeasts.</title>
        <authorList>
            <consortium name="DOE Joint Genome Institute"/>
            <person name="Riley R."/>
            <person name="Haridas S."/>
            <person name="Wolfe K.H."/>
            <person name="Lopes M.R."/>
            <person name="Hittinger C.T."/>
            <person name="Goker M."/>
            <person name="Salamov A."/>
            <person name="Wisecaver J."/>
            <person name="Long T.M."/>
            <person name="Aerts A.L."/>
            <person name="Barry K."/>
            <person name="Choi C."/>
            <person name="Clum A."/>
            <person name="Coughlan A.Y."/>
            <person name="Deshpande S."/>
            <person name="Douglass A.P."/>
            <person name="Hanson S.J."/>
            <person name="Klenk H.-P."/>
            <person name="Labutti K."/>
            <person name="Lapidus A."/>
            <person name="Lindquist E."/>
            <person name="Lipzen A."/>
            <person name="Meier-Kolthoff J.P."/>
            <person name="Ohm R.A."/>
            <person name="Otillar R.P."/>
            <person name="Pangilinan J."/>
            <person name="Peng Y."/>
            <person name="Rokas A."/>
            <person name="Rosa C.A."/>
            <person name="Scheuner C."/>
            <person name="Sibirny A.A."/>
            <person name="Slot J.C."/>
            <person name="Stielow J.B."/>
            <person name="Sun H."/>
            <person name="Kurtzman C.P."/>
            <person name="Blackwell M."/>
            <person name="Jeffries T.W."/>
            <person name="Grigoriev I.V."/>
        </authorList>
    </citation>
    <scope>NUCLEOTIDE SEQUENCE [LARGE SCALE GENOMIC DNA]</scope>
    <source>
        <strain evidence="6">NRRL Y-17796</strain>
    </source>
</reference>
<dbReference type="InterPro" id="IPR018287">
    <property type="entry name" value="Hap4_TF_heteromerisation"/>
</dbReference>
<dbReference type="PANTHER" id="PTHR40621">
    <property type="entry name" value="TRANSCRIPTION FACTOR KAPC-RELATED"/>
    <property type="match status" value="1"/>
</dbReference>
<proteinExistence type="predicted"/>
<dbReference type="InterPro" id="IPR050936">
    <property type="entry name" value="AP-1-like"/>
</dbReference>
<protein>
    <recommendedName>
        <fullName evidence="4">Hap4 transcription factor heteromerisation domain-containing protein</fullName>
    </recommendedName>
</protein>
<evidence type="ECO:0000256" key="1">
    <source>
        <dbReference type="ARBA" id="ARBA00004123"/>
    </source>
</evidence>
<keyword evidence="2" id="KW-0539">Nucleus</keyword>
<dbReference type="GO" id="GO:0000976">
    <property type="term" value="F:transcription cis-regulatory region binding"/>
    <property type="evidence" value="ECO:0007669"/>
    <property type="project" value="InterPro"/>
</dbReference>
<feature type="compositionally biased region" description="Low complexity" evidence="3">
    <location>
        <begin position="138"/>
        <end position="156"/>
    </location>
</feature>
<dbReference type="Proteomes" id="UP000095023">
    <property type="component" value="Unassembled WGS sequence"/>
</dbReference>
<evidence type="ECO:0000256" key="3">
    <source>
        <dbReference type="SAM" id="MobiDB-lite"/>
    </source>
</evidence>
<dbReference type="EMBL" id="KV453842">
    <property type="protein sequence ID" value="ODV90110.1"/>
    <property type="molecule type" value="Genomic_DNA"/>
</dbReference>
<dbReference type="PANTHER" id="PTHR40621:SF7">
    <property type="entry name" value="BZIP DOMAIN-CONTAINING PROTEIN"/>
    <property type="match status" value="1"/>
</dbReference>
<feature type="region of interest" description="Disordered" evidence="3">
    <location>
        <begin position="16"/>
        <end position="163"/>
    </location>
</feature>
<dbReference type="OrthoDB" id="5374328at2759"/>